<dbReference type="EMBL" id="CP076661">
    <property type="protein sequence ID" value="QWU86743.1"/>
    <property type="molecule type" value="Genomic_DNA"/>
</dbReference>
<evidence type="ECO:0000313" key="3">
    <source>
        <dbReference type="Proteomes" id="UP000825434"/>
    </source>
</evidence>
<organism evidence="2 3">
    <name type="scientific">Candidozyma haemuli</name>
    <dbReference type="NCBI Taxonomy" id="45357"/>
    <lineage>
        <taxon>Eukaryota</taxon>
        <taxon>Fungi</taxon>
        <taxon>Dikarya</taxon>
        <taxon>Ascomycota</taxon>
        <taxon>Saccharomycotina</taxon>
        <taxon>Pichiomycetes</taxon>
        <taxon>Metschnikowiaceae</taxon>
        <taxon>Candidozyma</taxon>
    </lineage>
</organism>
<keyword evidence="3" id="KW-1185">Reference proteome</keyword>
<reference evidence="2 3" key="1">
    <citation type="submission" date="2021-06" db="EMBL/GenBank/DDBJ databases">
        <title>Candida outbreak in Lebanon.</title>
        <authorList>
            <person name="Finianos M."/>
        </authorList>
    </citation>
    <scope>NUCLEOTIDE SEQUENCE [LARGE SCALE GENOMIC DNA]</scope>
    <source>
        <strain evidence="2">CA3LBN</strain>
    </source>
</reference>
<feature type="region of interest" description="Disordered" evidence="1">
    <location>
        <begin position="332"/>
        <end position="400"/>
    </location>
</feature>
<feature type="compositionally biased region" description="Polar residues" evidence="1">
    <location>
        <begin position="11"/>
        <end position="41"/>
    </location>
</feature>
<feature type="compositionally biased region" description="Low complexity" evidence="1">
    <location>
        <begin position="155"/>
        <end position="164"/>
    </location>
</feature>
<gene>
    <name evidence="2" type="ORF">CA3LBN_000961</name>
</gene>
<feature type="region of interest" description="Disordered" evidence="1">
    <location>
        <begin position="148"/>
        <end position="172"/>
    </location>
</feature>
<name>A0ABX8I6C3_9ASCO</name>
<protein>
    <submittedName>
        <fullName evidence="2">Uncharacterized protein</fullName>
    </submittedName>
</protein>
<dbReference type="Proteomes" id="UP000825434">
    <property type="component" value="Chromosome 1"/>
</dbReference>
<evidence type="ECO:0000313" key="2">
    <source>
        <dbReference type="EMBL" id="QWU86743.1"/>
    </source>
</evidence>
<evidence type="ECO:0000256" key="1">
    <source>
        <dbReference type="SAM" id="MobiDB-lite"/>
    </source>
</evidence>
<sequence length="526" mass="57912">MSGANSLHPGNYTSMPTPTIVVNETSTSSMPHNTVTTSSQLDAEETPNKSSWPVGQFKRLKNQPIDLKSWIDLYHLLYSQERVQKAKNVVKQRYMSASKLVSKESVKGLITAIPPKLNSTLNASSFESADTFNSSSLLRKLLGKDLETESEESDSCSGSGSDSGSDSESDCEEDKYSWDYDYESWAKRNRTVEVPKEPEVPKKLEVAEEPEVQKPRFNFTNYTVSRPSGRPTRPPAVIYPEFLNHTNSSIEALEEANAAQTTWVPLWGCLLPIVTVCLVCLGGAWSIPIHDENALESTADFKDLSFVESLLDFASSSYQWDAAEDINQEMDAVEDDEPEGGSSDEVEIPEAPTAPEISIDDTESANADAQYHHDEDPPNPETSELSEEEEHNIDGLNNTVHGTDFRVETGLFFDVSKGGDDSCDDYSESDDDCDDDERGLLKKILFFLPASVQSGANSTKPASSIVPSANEPLNATVSVSHNVTKNETSFAPTRSARPNLDDIYRMMDSSAPSLSINWLAVLLYLI</sequence>
<accession>A0ABX8I6C3</accession>
<feature type="compositionally biased region" description="Acidic residues" evidence="1">
    <location>
        <begin position="332"/>
        <end position="348"/>
    </location>
</feature>
<feature type="region of interest" description="Disordered" evidence="1">
    <location>
        <begin position="1"/>
        <end position="54"/>
    </location>
</feature>
<proteinExistence type="predicted"/>